<feature type="domain" description="FAM69 N-terminal" evidence="9">
    <location>
        <begin position="6"/>
        <end position="159"/>
    </location>
</feature>
<comment type="similarity">
    <text evidence="2">Belongs to the DIPK family.</text>
</comment>
<evidence type="ECO:0000256" key="2">
    <source>
        <dbReference type="ARBA" id="ARBA00006338"/>
    </source>
</evidence>
<evidence type="ECO:0000313" key="10">
    <source>
        <dbReference type="Proteomes" id="UP001652624"/>
    </source>
</evidence>
<evidence type="ECO:0000256" key="4">
    <source>
        <dbReference type="ARBA" id="ARBA00022824"/>
    </source>
</evidence>
<reference evidence="11" key="1">
    <citation type="submission" date="2025-08" db="UniProtKB">
        <authorList>
            <consortium name="RefSeq"/>
        </authorList>
    </citation>
    <scope>IDENTIFICATION</scope>
</reference>
<evidence type="ECO:0000256" key="8">
    <source>
        <dbReference type="ARBA" id="ARBA00023157"/>
    </source>
</evidence>
<keyword evidence="4" id="KW-0256">Endoplasmic reticulum</keyword>
<keyword evidence="8" id="KW-1015">Disulfide bond</keyword>
<proteinExistence type="inferred from homology"/>
<dbReference type="GO" id="GO:0016301">
    <property type="term" value="F:kinase activity"/>
    <property type="evidence" value="ECO:0007669"/>
    <property type="project" value="UniProtKB-KW"/>
</dbReference>
<keyword evidence="5" id="KW-0735">Signal-anchor</keyword>
<keyword evidence="6" id="KW-1133">Transmembrane helix</keyword>
<dbReference type="Proteomes" id="UP001652624">
    <property type="component" value="Chromosome 15"/>
</dbReference>
<keyword evidence="11" id="KW-0808">Transferase</keyword>
<sequence length="392" mass="42326">MARAGRRGGRCGRRALLLCAAGAAGWVLAAALLLRAGPGSLPQRCSDPRSRRLLAALCQDFQAGVLTGDLCEDLCDRGLLHYVGCLSQERGKQVLRAEWRGRPVVLKAREGLPGGPLPPGPLDGAAEDLPEAELQLLVAAEVQAVLGPGPAGGGRWPWARWPGGRGGRVASLGALLRQEELVLLGQLGGRSPHTPPVLGSCGPFYALELLAAGGPQHPALFPLRPVGARARTRAVGAVALSFLALARHFAGDFRHRLHLCDIKPENFAIRDDLTVVAIDVDMAFFEPKMREILEQNCTGHEDCSFFDCISRCDWHTHRCGAQRLNSNLQVICDKIFRHWFVSSLQSSLSLSLQQQLREAVLECADPGGAPSVGQKLQRLLQAALRELQDMEE</sequence>
<evidence type="ECO:0000256" key="7">
    <source>
        <dbReference type="ARBA" id="ARBA00023136"/>
    </source>
</evidence>
<gene>
    <name evidence="11" type="primary">DIPK1C</name>
</gene>
<dbReference type="InterPro" id="IPR029244">
    <property type="entry name" value="FAM69_N"/>
</dbReference>
<organism evidence="10 11">
    <name type="scientific">Erinaceus europaeus</name>
    <name type="common">Western European hedgehog</name>
    <dbReference type="NCBI Taxonomy" id="9365"/>
    <lineage>
        <taxon>Eukaryota</taxon>
        <taxon>Metazoa</taxon>
        <taxon>Chordata</taxon>
        <taxon>Craniata</taxon>
        <taxon>Vertebrata</taxon>
        <taxon>Euteleostomi</taxon>
        <taxon>Mammalia</taxon>
        <taxon>Eutheria</taxon>
        <taxon>Laurasiatheria</taxon>
        <taxon>Eulipotyphla</taxon>
        <taxon>Erinaceidae</taxon>
        <taxon>Erinaceinae</taxon>
        <taxon>Erinaceus</taxon>
    </lineage>
</organism>
<dbReference type="GeneID" id="103111307"/>
<dbReference type="SMART" id="SM01299">
    <property type="entry name" value="PIP49_N"/>
    <property type="match status" value="1"/>
</dbReference>
<dbReference type="Pfam" id="PF14875">
    <property type="entry name" value="PIP49_N"/>
    <property type="match status" value="1"/>
</dbReference>
<keyword evidence="10" id="KW-1185">Reference proteome</keyword>
<evidence type="ECO:0000259" key="9">
    <source>
        <dbReference type="SMART" id="SM01299"/>
    </source>
</evidence>
<evidence type="ECO:0000256" key="5">
    <source>
        <dbReference type="ARBA" id="ARBA00022968"/>
    </source>
</evidence>
<dbReference type="PANTHER" id="PTHR21093">
    <property type="entry name" value="DIVERGENT PROTEIN KINASE DOMAIN 1C-RELATED"/>
    <property type="match status" value="1"/>
</dbReference>
<dbReference type="Pfam" id="PF12260">
    <property type="entry name" value="PIP49_C"/>
    <property type="match status" value="1"/>
</dbReference>
<dbReference type="PANTHER" id="PTHR21093:SF2">
    <property type="entry name" value="DIVERGENT PROTEIN KINASE DOMAIN 1C"/>
    <property type="match status" value="1"/>
</dbReference>
<keyword evidence="7" id="KW-0472">Membrane</keyword>
<evidence type="ECO:0000256" key="1">
    <source>
        <dbReference type="ARBA" id="ARBA00004648"/>
    </source>
</evidence>
<comment type="subcellular location">
    <subcellularLocation>
        <location evidence="1">Endoplasmic reticulum membrane</location>
        <topology evidence="1">Single-pass type II membrane protein</topology>
    </subcellularLocation>
</comment>
<name>A0ABM3W0C2_ERIEU</name>
<dbReference type="InterPro" id="IPR022049">
    <property type="entry name" value="FAM69_kinase_dom"/>
</dbReference>
<dbReference type="RefSeq" id="XP_060030030.1">
    <property type="nucleotide sequence ID" value="XM_060174047.1"/>
</dbReference>
<evidence type="ECO:0000256" key="3">
    <source>
        <dbReference type="ARBA" id="ARBA00022692"/>
    </source>
</evidence>
<keyword evidence="11" id="KW-0418">Kinase</keyword>
<keyword evidence="3" id="KW-0812">Transmembrane</keyword>
<accession>A0ABM3W0C2</accession>
<evidence type="ECO:0000313" key="11">
    <source>
        <dbReference type="RefSeq" id="XP_060030030.1"/>
    </source>
</evidence>
<evidence type="ECO:0000256" key="6">
    <source>
        <dbReference type="ARBA" id="ARBA00022989"/>
    </source>
</evidence>
<protein>
    <submittedName>
        <fullName evidence="11">Divergent protein kinase domain 1C</fullName>
    </submittedName>
</protein>